<feature type="region of interest" description="Disordered" evidence="1">
    <location>
        <begin position="1"/>
        <end position="53"/>
    </location>
</feature>
<protein>
    <submittedName>
        <fullName evidence="2">Uncharacterized protein</fullName>
    </submittedName>
</protein>
<keyword evidence="3" id="KW-1185">Reference proteome</keyword>
<accession>A0ABR0C1W7</accession>
<proteinExistence type="predicted"/>
<evidence type="ECO:0000313" key="3">
    <source>
        <dbReference type="Proteomes" id="UP001287286"/>
    </source>
</evidence>
<evidence type="ECO:0000256" key="1">
    <source>
        <dbReference type="SAM" id="MobiDB-lite"/>
    </source>
</evidence>
<name>A0ABR0C1W7_PURLI</name>
<evidence type="ECO:0000313" key="2">
    <source>
        <dbReference type="EMBL" id="KAK4090344.1"/>
    </source>
</evidence>
<dbReference type="EMBL" id="JAWRVI010000016">
    <property type="protein sequence ID" value="KAK4090344.1"/>
    <property type="molecule type" value="Genomic_DNA"/>
</dbReference>
<organism evidence="2 3">
    <name type="scientific">Purpureocillium lilacinum</name>
    <name type="common">Paecilomyces lilacinus</name>
    <dbReference type="NCBI Taxonomy" id="33203"/>
    <lineage>
        <taxon>Eukaryota</taxon>
        <taxon>Fungi</taxon>
        <taxon>Dikarya</taxon>
        <taxon>Ascomycota</taxon>
        <taxon>Pezizomycotina</taxon>
        <taxon>Sordariomycetes</taxon>
        <taxon>Hypocreomycetidae</taxon>
        <taxon>Hypocreales</taxon>
        <taxon>Ophiocordycipitaceae</taxon>
        <taxon>Purpureocillium</taxon>
    </lineage>
</organism>
<comment type="caution">
    <text evidence="2">The sequence shown here is derived from an EMBL/GenBank/DDBJ whole genome shotgun (WGS) entry which is preliminary data.</text>
</comment>
<reference evidence="2 3" key="1">
    <citation type="journal article" date="2024" name="Microbiol. Resour. Announc.">
        <title>Genome annotations for the ascomycete fungi Trichoderma harzianum, Trichoderma aggressivum, and Purpureocillium lilacinum.</title>
        <authorList>
            <person name="Beijen E.P.W."/>
            <person name="Ohm R.A."/>
        </authorList>
    </citation>
    <scope>NUCLEOTIDE SEQUENCE [LARGE SCALE GENOMIC DNA]</scope>
    <source>
        <strain evidence="2 3">CBS 150709</strain>
    </source>
</reference>
<dbReference type="Proteomes" id="UP001287286">
    <property type="component" value="Unassembled WGS sequence"/>
</dbReference>
<sequence>MKTEELKVSQPLLELGETRPYPGENTDGLYTFHPPRSHVTRHPDADADADPEDGEVPSRLILQPLLRGAAGSTNVWFRSSNGSEASSDARSAWRPGVQETTMDHTHITRPLPREPRLSFNRQTPSEASIAVASYGQPAATNPLAATVVHVQCTAQDGYMPPREARCFGLSASQHRSSASGSGTDSVVRRRFEAPAESLGFQNARHL</sequence>
<gene>
    <name evidence="2" type="ORF">Purlil1_5515</name>
</gene>